<dbReference type="Gene3D" id="3.90.105.10">
    <property type="entry name" value="Molybdopterin biosynthesis moea protein, domain 2"/>
    <property type="match status" value="1"/>
</dbReference>
<keyword evidence="5" id="KW-0479">Metal-binding</keyword>
<keyword evidence="3 5" id="KW-0500">Molybdenum</keyword>
<dbReference type="PANTHER" id="PTHR10192">
    <property type="entry name" value="MOLYBDOPTERIN BIOSYNTHESIS PROTEIN"/>
    <property type="match status" value="1"/>
</dbReference>
<proteinExistence type="inferred from homology"/>
<dbReference type="PANTHER" id="PTHR10192:SF5">
    <property type="entry name" value="GEPHYRIN"/>
    <property type="match status" value="1"/>
</dbReference>
<dbReference type="Pfam" id="PF03453">
    <property type="entry name" value="MoeA_N"/>
    <property type="match status" value="1"/>
</dbReference>
<keyword evidence="5" id="KW-0460">Magnesium</keyword>
<comment type="cofactor">
    <cofactor evidence="5">
        <name>Mg(2+)</name>
        <dbReference type="ChEBI" id="CHEBI:18420"/>
    </cofactor>
</comment>
<evidence type="ECO:0000259" key="6">
    <source>
        <dbReference type="SMART" id="SM00852"/>
    </source>
</evidence>
<evidence type="ECO:0000256" key="2">
    <source>
        <dbReference type="ARBA" id="ARBA00010763"/>
    </source>
</evidence>
<keyword evidence="5" id="KW-0501">Molybdenum cofactor biosynthesis</keyword>
<feature type="domain" description="MoaB/Mog" evidence="6">
    <location>
        <begin position="180"/>
        <end position="316"/>
    </location>
</feature>
<evidence type="ECO:0000256" key="3">
    <source>
        <dbReference type="ARBA" id="ARBA00022505"/>
    </source>
</evidence>
<dbReference type="InterPro" id="IPR001453">
    <property type="entry name" value="MoaB/Mog_dom"/>
</dbReference>
<dbReference type="EC" id="2.10.1.1" evidence="5"/>
<dbReference type="SUPFAM" id="SSF63882">
    <property type="entry name" value="MoeA N-terminal region -like"/>
    <property type="match status" value="1"/>
</dbReference>
<comment type="function">
    <text evidence="1 5">Catalyzes the insertion of molybdate into adenylated molybdopterin with the concomitant release of AMP.</text>
</comment>
<evidence type="ECO:0000256" key="4">
    <source>
        <dbReference type="ARBA" id="ARBA00047317"/>
    </source>
</evidence>
<dbReference type="InterPro" id="IPR005110">
    <property type="entry name" value="MoeA_linker/N"/>
</dbReference>
<dbReference type="EMBL" id="CP147846">
    <property type="protein sequence ID" value="WXG67401.1"/>
    <property type="molecule type" value="Genomic_DNA"/>
</dbReference>
<comment type="pathway">
    <text evidence="5">Cofactor biosynthesis; molybdopterin biosynthesis.</text>
</comment>
<dbReference type="Gene3D" id="2.170.190.11">
    <property type="entry name" value="Molybdopterin biosynthesis moea protein, domain 3"/>
    <property type="match status" value="1"/>
</dbReference>
<keyword evidence="5" id="KW-0808">Transferase</keyword>
<dbReference type="Proteomes" id="UP001432000">
    <property type="component" value="Chromosome"/>
</dbReference>
<dbReference type="NCBIfam" id="NF045515">
    <property type="entry name" value="Glp_gephyrin"/>
    <property type="match status" value="1"/>
</dbReference>
<protein>
    <recommendedName>
        <fullName evidence="5">Molybdopterin molybdenumtransferase</fullName>
        <ecNumber evidence="5">2.10.1.1</ecNumber>
    </recommendedName>
</protein>
<dbReference type="InterPro" id="IPR036425">
    <property type="entry name" value="MoaB/Mog-like_dom_sf"/>
</dbReference>
<dbReference type="SUPFAM" id="SSF63867">
    <property type="entry name" value="MoeA C-terminal domain-like"/>
    <property type="match status" value="1"/>
</dbReference>
<dbReference type="CDD" id="cd00887">
    <property type="entry name" value="MoeA"/>
    <property type="match status" value="1"/>
</dbReference>
<dbReference type="InterPro" id="IPR038987">
    <property type="entry name" value="MoeA-like"/>
</dbReference>
<dbReference type="Gene3D" id="2.40.340.10">
    <property type="entry name" value="MoeA, C-terminal, domain IV"/>
    <property type="match status" value="1"/>
</dbReference>
<accession>A0ABZ2PLY3</accession>
<dbReference type="InterPro" id="IPR036135">
    <property type="entry name" value="MoeA_linker/N_sf"/>
</dbReference>
<dbReference type="NCBIfam" id="TIGR00177">
    <property type="entry name" value="molyb_syn"/>
    <property type="match status" value="1"/>
</dbReference>
<dbReference type="Pfam" id="PF00994">
    <property type="entry name" value="MoCF_biosynth"/>
    <property type="match status" value="1"/>
</dbReference>
<name>A0ABZ2PLY3_9NOCA</name>
<keyword evidence="8" id="KW-1185">Reference proteome</keyword>
<evidence type="ECO:0000313" key="8">
    <source>
        <dbReference type="Proteomes" id="UP001432000"/>
    </source>
</evidence>
<dbReference type="Gene3D" id="3.40.980.10">
    <property type="entry name" value="MoaB/Mog-like domain"/>
    <property type="match status" value="1"/>
</dbReference>
<dbReference type="SMART" id="SM00852">
    <property type="entry name" value="MoCF_biosynth"/>
    <property type="match status" value="1"/>
</dbReference>
<reference evidence="7 8" key="1">
    <citation type="submission" date="2024-03" db="EMBL/GenBank/DDBJ databases">
        <title>Natural products discovery in diverse microorganisms through a two-stage MS feature dereplication strategy.</title>
        <authorList>
            <person name="Zhang R."/>
        </authorList>
    </citation>
    <scope>NUCLEOTIDE SEQUENCE [LARGE SCALE GENOMIC DNA]</scope>
    <source>
        <strain evidence="7 8">18930</strain>
    </source>
</reference>
<organism evidence="7 8">
    <name type="scientific">Rhodococcus sovatensis</name>
    <dbReference type="NCBI Taxonomy" id="1805840"/>
    <lineage>
        <taxon>Bacteria</taxon>
        <taxon>Bacillati</taxon>
        <taxon>Actinomycetota</taxon>
        <taxon>Actinomycetes</taxon>
        <taxon>Mycobacteriales</taxon>
        <taxon>Nocardiaceae</taxon>
        <taxon>Rhodococcus</taxon>
    </lineage>
</organism>
<gene>
    <name evidence="7" type="primary">glp</name>
    <name evidence="7" type="ORF">WDS16_19410</name>
</gene>
<evidence type="ECO:0000256" key="5">
    <source>
        <dbReference type="RuleBase" id="RU365090"/>
    </source>
</evidence>
<dbReference type="RefSeq" id="WP_338886924.1">
    <property type="nucleotide sequence ID" value="NZ_CP147846.1"/>
</dbReference>
<dbReference type="InterPro" id="IPR036688">
    <property type="entry name" value="MoeA_C_domain_IV_sf"/>
</dbReference>
<dbReference type="SUPFAM" id="SSF53218">
    <property type="entry name" value="Molybdenum cofactor biosynthesis proteins"/>
    <property type="match status" value="1"/>
</dbReference>
<sequence length="398" mass="40826">MRSIAEHRRRIEALGITARSRSVDLTAAIGAVLGEAVRTSGPLPAFDVAAVDGFAVRQGDLGVDAELSVPGTCVAGPIATAISVSPGQAVQIMTGAPVPPGADTVVPVEDTSGFVDNFATARVRIRTSPKRGANIRARASDIGAHEILLHAGTTLSHNHIGALSALGLTRVQIRSCLRVAVVPTGNELVRPGEPLLPGQIHESNAPMIVADLARCGAEVRREDVVGDDVESLRATPGRCADWADLIVTTGGVSAGTEDVVRSALDDGHAEFVSVAMKPGKPQGAGRFDGVPIISLPGNPVAAFVSYELFVRPFVRGALGCDTVDRPTSEVVLDSPTIAGRPGMMQFRLGRRLGSRVVVSGSASSGSISSMASSDCLIAVGEGGATRGSAATVWMTGVG</sequence>
<evidence type="ECO:0000256" key="1">
    <source>
        <dbReference type="ARBA" id="ARBA00002901"/>
    </source>
</evidence>
<comment type="similarity">
    <text evidence="2 5">Belongs to the MoeA family.</text>
</comment>
<evidence type="ECO:0000313" key="7">
    <source>
        <dbReference type="EMBL" id="WXG67401.1"/>
    </source>
</evidence>
<comment type="catalytic activity">
    <reaction evidence="4">
        <text>adenylyl-molybdopterin + molybdate = Mo-molybdopterin + AMP + H(+)</text>
        <dbReference type="Rhea" id="RHEA:35047"/>
        <dbReference type="ChEBI" id="CHEBI:15378"/>
        <dbReference type="ChEBI" id="CHEBI:36264"/>
        <dbReference type="ChEBI" id="CHEBI:62727"/>
        <dbReference type="ChEBI" id="CHEBI:71302"/>
        <dbReference type="ChEBI" id="CHEBI:456215"/>
        <dbReference type="EC" id="2.10.1.1"/>
    </reaction>
</comment>